<protein>
    <submittedName>
        <fullName evidence="1">Uncharacterized protein</fullName>
    </submittedName>
</protein>
<evidence type="ECO:0000313" key="1">
    <source>
        <dbReference type="EMBL" id="KAJ2763628.1"/>
    </source>
</evidence>
<name>A0ACC1JMY0_9FUNG</name>
<sequence>TIANEKRLHVGATGAFASNILAEFISDAQYGGLRDLVEALHKTLFFNKKVSRLCRGSYVDEEALNELRDGEWSLDKFLDVNVGIDVSVDPLATDPFARRAKFVDTIVDDLMETFTKARDKA</sequence>
<keyword evidence="2" id="KW-1185">Reference proteome</keyword>
<reference evidence="1" key="1">
    <citation type="submission" date="2022-07" db="EMBL/GenBank/DDBJ databases">
        <title>Phylogenomic reconstructions and comparative analyses of Kickxellomycotina fungi.</title>
        <authorList>
            <person name="Reynolds N.K."/>
            <person name="Stajich J.E."/>
            <person name="Barry K."/>
            <person name="Grigoriev I.V."/>
            <person name="Crous P."/>
            <person name="Smith M.E."/>
        </authorList>
    </citation>
    <scope>NUCLEOTIDE SEQUENCE</scope>
    <source>
        <strain evidence="1">CBS 109366</strain>
    </source>
</reference>
<proteinExistence type="predicted"/>
<gene>
    <name evidence="1" type="ORF">IWQ57_005506</name>
</gene>
<dbReference type="EMBL" id="JANBUJ010002686">
    <property type="protein sequence ID" value="KAJ2763628.1"/>
    <property type="molecule type" value="Genomic_DNA"/>
</dbReference>
<comment type="caution">
    <text evidence="1">The sequence shown here is derived from an EMBL/GenBank/DDBJ whole genome shotgun (WGS) entry which is preliminary data.</text>
</comment>
<organism evidence="1 2">
    <name type="scientific">Coemansia nantahalensis</name>
    <dbReference type="NCBI Taxonomy" id="2789366"/>
    <lineage>
        <taxon>Eukaryota</taxon>
        <taxon>Fungi</taxon>
        <taxon>Fungi incertae sedis</taxon>
        <taxon>Zoopagomycota</taxon>
        <taxon>Kickxellomycotina</taxon>
        <taxon>Kickxellomycetes</taxon>
        <taxon>Kickxellales</taxon>
        <taxon>Kickxellaceae</taxon>
        <taxon>Coemansia</taxon>
    </lineage>
</organism>
<feature type="non-terminal residue" evidence="1">
    <location>
        <position position="1"/>
    </location>
</feature>
<evidence type="ECO:0000313" key="2">
    <source>
        <dbReference type="Proteomes" id="UP001140234"/>
    </source>
</evidence>
<accession>A0ACC1JMY0</accession>
<feature type="non-terminal residue" evidence="1">
    <location>
        <position position="121"/>
    </location>
</feature>
<dbReference type="Proteomes" id="UP001140234">
    <property type="component" value="Unassembled WGS sequence"/>
</dbReference>